<dbReference type="GO" id="GO:0009100">
    <property type="term" value="P:glycoprotein metabolic process"/>
    <property type="evidence" value="ECO:0007669"/>
    <property type="project" value="UniProtKB-ARBA"/>
</dbReference>
<gene>
    <name evidence="2" type="ORF">ACA1_221480</name>
</gene>
<reference evidence="2 3" key="1">
    <citation type="journal article" date="2013" name="Genome Biol.">
        <title>Genome of Acanthamoeba castellanii highlights extensive lateral gene transfer and early evolution of tyrosine kinase signaling.</title>
        <authorList>
            <person name="Clarke M."/>
            <person name="Lohan A.J."/>
            <person name="Liu B."/>
            <person name="Lagkouvardos I."/>
            <person name="Roy S."/>
            <person name="Zafar N."/>
            <person name="Bertelli C."/>
            <person name="Schilde C."/>
            <person name="Kianianmomeni A."/>
            <person name="Burglin T.R."/>
            <person name="Frech C."/>
            <person name="Turcotte B."/>
            <person name="Kopec K.O."/>
            <person name="Synnott J.M."/>
            <person name="Choo C."/>
            <person name="Paponov I."/>
            <person name="Finkler A."/>
            <person name="Soon Heng Tan C."/>
            <person name="Hutchins A.P."/>
            <person name="Weinmeier T."/>
            <person name="Rattei T."/>
            <person name="Chu J.S."/>
            <person name="Gimenez G."/>
            <person name="Irimia M."/>
            <person name="Rigden D.J."/>
            <person name="Fitzpatrick D.A."/>
            <person name="Lorenzo-Morales J."/>
            <person name="Bateman A."/>
            <person name="Chiu C.H."/>
            <person name="Tang P."/>
            <person name="Hegemann P."/>
            <person name="Fromm H."/>
            <person name="Raoult D."/>
            <person name="Greub G."/>
            <person name="Miranda-Saavedra D."/>
            <person name="Chen N."/>
            <person name="Nash P."/>
            <person name="Ginger M.L."/>
            <person name="Horn M."/>
            <person name="Schaap P."/>
            <person name="Caler L."/>
            <person name="Loftus B."/>
        </authorList>
    </citation>
    <scope>NUCLEOTIDE SEQUENCE [LARGE SCALE GENOMIC DNA]</scope>
    <source>
        <strain evidence="2 3">Neff</strain>
    </source>
</reference>
<dbReference type="PANTHER" id="PTHR43404">
    <property type="entry name" value="LIPOPOLYSACCHARIDE CHOLINEPHOSPHOTRANSFERASE LICD"/>
    <property type="match status" value="1"/>
</dbReference>
<proteinExistence type="predicted"/>
<evidence type="ECO:0000313" key="2">
    <source>
        <dbReference type="EMBL" id="ELR15982.1"/>
    </source>
</evidence>
<accession>L8GSQ6</accession>
<dbReference type="Proteomes" id="UP000011083">
    <property type="component" value="Unassembled WGS sequence"/>
</dbReference>
<dbReference type="VEuPathDB" id="AmoebaDB:ACA1_221480"/>
<feature type="domain" description="LicD/FKTN/FKRP nucleotidyltransferase" evidence="1">
    <location>
        <begin position="56"/>
        <end position="87"/>
    </location>
</feature>
<dbReference type="KEGG" id="acan:ACA1_221480"/>
<dbReference type="AlphaFoldDB" id="L8GSQ6"/>
<evidence type="ECO:0000313" key="3">
    <source>
        <dbReference type="Proteomes" id="UP000011083"/>
    </source>
</evidence>
<dbReference type="Pfam" id="PF04991">
    <property type="entry name" value="LicD"/>
    <property type="match status" value="1"/>
</dbReference>
<dbReference type="InterPro" id="IPR052942">
    <property type="entry name" value="LPS_cholinephosphotransferase"/>
</dbReference>
<dbReference type="RefSeq" id="XP_004337995.1">
    <property type="nucleotide sequence ID" value="XM_004337947.1"/>
</dbReference>
<dbReference type="InterPro" id="IPR007074">
    <property type="entry name" value="LicD/FKTN/FKRP_NTP_transf"/>
</dbReference>
<protein>
    <recommendedName>
        <fullName evidence="1">LicD/FKTN/FKRP nucleotidyltransferase domain-containing protein</fullName>
    </recommendedName>
</protein>
<name>L8GSQ6_ACACF</name>
<dbReference type="OrthoDB" id="444255at2759"/>
<sequence length="248" mass="27849">MPHTSHVFANPYEAYPPNDLIYPNERVSSSHPRLRYLVYRWVRLADTLGWRYVAVAGTLLAALRNGRIIPWDSDLDVAIDRETGEKIRDLAAGHLDPQASGGQLWSSLDGVSIEWNTAVAHHQPWRDGEVRLIVNQHRAMDLPGDGLRYNLTGDVVPSQEDSVSFVGPFARLVTYIDGHTAHMDVFCVEEFAGRYGTDATEVGPQRASFPRKIVPCPLEGQMMWCPSAEDYEPMLQHAYGKDYMAPSQ</sequence>
<keyword evidence="3" id="KW-1185">Reference proteome</keyword>
<dbReference type="PANTHER" id="PTHR43404:SF1">
    <property type="entry name" value="MNN4P"/>
    <property type="match status" value="1"/>
</dbReference>
<dbReference type="EMBL" id="KB008010">
    <property type="protein sequence ID" value="ELR15982.1"/>
    <property type="molecule type" value="Genomic_DNA"/>
</dbReference>
<dbReference type="GeneID" id="14916692"/>
<evidence type="ECO:0000259" key="1">
    <source>
        <dbReference type="Pfam" id="PF04991"/>
    </source>
</evidence>
<organism evidence="2 3">
    <name type="scientific">Acanthamoeba castellanii (strain ATCC 30010 / Neff)</name>
    <dbReference type="NCBI Taxonomy" id="1257118"/>
    <lineage>
        <taxon>Eukaryota</taxon>
        <taxon>Amoebozoa</taxon>
        <taxon>Discosea</taxon>
        <taxon>Longamoebia</taxon>
        <taxon>Centramoebida</taxon>
        <taxon>Acanthamoebidae</taxon>
        <taxon>Acanthamoeba</taxon>
    </lineage>
</organism>